<sequence length="120" mass="13458">MLGQIDLAPFDKLAPNSTCVLEYIVLLTHSALSIVMPMNVIVAMMNKTMDGVMEKAKRKAYITFVQCVLRCEKIQGLVDIGDTEDSDSFTKSQKSNKKSTNSQPTACWHKYPNSISIRQR</sequence>
<keyword evidence="2" id="KW-1133">Transmembrane helix</keyword>
<organism evidence="3 4">
    <name type="scientific">Thraustotheca clavata</name>
    <dbReference type="NCBI Taxonomy" id="74557"/>
    <lineage>
        <taxon>Eukaryota</taxon>
        <taxon>Sar</taxon>
        <taxon>Stramenopiles</taxon>
        <taxon>Oomycota</taxon>
        <taxon>Saprolegniomycetes</taxon>
        <taxon>Saprolegniales</taxon>
        <taxon>Achlyaceae</taxon>
        <taxon>Thraustotheca</taxon>
    </lineage>
</organism>
<proteinExistence type="predicted"/>
<dbReference type="Proteomes" id="UP000243217">
    <property type="component" value="Unassembled WGS sequence"/>
</dbReference>
<feature type="region of interest" description="Disordered" evidence="1">
    <location>
        <begin position="81"/>
        <end position="120"/>
    </location>
</feature>
<name>A0A1V9ZR21_9STRA</name>
<dbReference type="EMBL" id="JNBS01001701">
    <property type="protein sequence ID" value="OQS00429.1"/>
    <property type="molecule type" value="Genomic_DNA"/>
</dbReference>
<accession>A0A1V9ZR21</accession>
<evidence type="ECO:0000313" key="4">
    <source>
        <dbReference type="Proteomes" id="UP000243217"/>
    </source>
</evidence>
<evidence type="ECO:0000256" key="1">
    <source>
        <dbReference type="SAM" id="MobiDB-lite"/>
    </source>
</evidence>
<evidence type="ECO:0000256" key="2">
    <source>
        <dbReference type="SAM" id="Phobius"/>
    </source>
</evidence>
<dbReference type="AlphaFoldDB" id="A0A1V9ZR21"/>
<feature type="compositionally biased region" description="Low complexity" evidence="1">
    <location>
        <begin position="90"/>
        <end position="103"/>
    </location>
</feature>
<keyword evidence="2" id="KW-0472">Membrane</keyword>
<reference evidence="3 4" key="1">
    <citation type="journal article" date="2014" name="Genome Biol. Evol.">
        <title>The secreted proteins of Achlya hypogyna and Thraustotheca clavata identify the ancestral oomycete secretome and reveal gene acquisitions by horizontal gene transfer.</title>
        <authorList>
            <person name="Misner I."/>
            <person name="Blouin N."/>
            <person name="Leonard G."/>
            <person name="Richards T.A."/>
            <person name="Lane C.E."/>
        </authorList>
    </citation>
    <scope>NUCLEOTIDE SEQUENCE [LARGE SCALE GENOMIC DNA]</scope>
    <source>
        <strain evidence="3 4">ATCC 34112</strain>
    </source>
</reference>
<feature type="transmembrane region" description="Helical" evidence="2">
    <location>
        <begin position="20"/>
        <end position="45"/>
    </location>
</feature>
<protein>
    <submittedName>
        <fullName evidence="3">Uncharacterized protein</fullName>
    </submittedName>
</protein>
<keyword evidence="2" id="KW-0812">Transmembrane</keyword>
<gene>
    <name evidence="3" type="ORF">THRCLA_21685</name>
</gene>
<comment type="caution">
    <text evidence="3">The sequence shown here is derived from an EMBL/GenBank/DDBJ whole genome shotgun (WGS) entry which is preliminary data.</text>
</comment>
<dbReference type="OrthoDB" id="110569at2759"/>
<keyword evidence="4" id="KW-1185">Reference proteome</keyword>
<evidence type="ECO:0000313" key="3">
    <source>
        <dbReference type="EMBL" id="OQS00429.1"/>
    </source>
</evidence>